<feature type="non-terminal residue" evidence="1">
    <location>
        <position position="1"/>
    </location>
</feature>
<sequence length="61" mass="7080">RPVIDRAWDAQLRLCKRYRKLQAKGKNVNITIVAVARELAGFIWDMGRIAMSVAQQPQYHK</sequence>
<comment type="caution">
    <text evidence="1">The sequence shown here is derived from an EMBL/GenBank/DDBJ whole genome shotgun (WGS) entry which is preliminary data.</text>
</comment>
<gene>
    <name evidence="1" type="ORF">C5K18_12725</name>
</gene>
<dbReference type="AlphaFoldDB" id="A0A2S8DC15"/>
<accession>A0A2S8DC15</accession>
<evidence type="ECO:0000313" key="1">
    <source>
        <dbReference type="EMBL" id="PQN07058.1"/>
    </source>
</evidence>
<reference evidence="1 2" key="1">
    <citation type="submission" date="2018-02" db="EMBL/GenBank/DDBJ databases">
        <title>Distribution and characterization of Shiga toxin converting temperate phage carried by Shigella flexneri in Hispaniola.</title>
        <authorList>
            <person name="Fogolari M."/>
            <person name="Mavian C."/>
            <person name="Angeletti S."/>
            <person name="Salemi M."/>
            <person name="Lampel K.A."/>
            <person name="Maurelli A.T."/>
        </authorList>
    </citation>
    <scope>NUCLEOTIDE SEQUENCE [LARGE SCALE GENOMIC DNA]</scope>
    <source>
        <strain evidence="1 2">BS979</strain>
    </source>
</reference>
<dbReference type="EMBL" id="PUGT01000186">
    <property type="protein sequence ID" value="PQN07058.1"/>
    <property type="molecule type" value="Genomic_DNA"/>
</dbReference>
<protein>
    <submittedName>
        <fullName evidence="1">IS110 family transposase</fullName>
    </submittedName>
</protein>
<name>A0A2S8DC15_SHIDY</name>
<proteinExistence type="predicted"/>
<evidence type="ECO:0000313" key="2">
    <source>
        <dbReference type="Proteomes" id="UP000238186"/>
    </source>
</evidence>
<organism evidence="1 2">
    <name type="scientific">Shigella dysenteriae</name>
    <dbReference type="NCBI Taxonomy" id="622"/>
    <lineage>
        <taxon>Bacteria</taxon>
        <taxon>Pseudomonadati</taxon>
        <taxon>Pseudomonadota</taxon>
        <taxon>Gammaproteobacteria</taxon>
        <taxon>Enterobacterales</taxon>
        <taxon>Enterobacteriaceae</taxon>
        <taxon>Shigella</taxon>
    </lineage>
</organism>
<dbReference type="Proteomes" id="UP000238186">
    <property type="component" value="Unassembled WGS sequence"/>
</dbReference>